<dbReference type="InterPro" id="IPR027417">
    <property type="entry name" value="P-loop_NTPase"/>
</dbReference>
<dbReference type="InterPro" id="IPR010982">
    <property type="entry name" value="Lambda_DNA-bd_dom_sf"/>
</dbReference>
<dbReference type="SMART" id="SM00530">
    <property type="entry name" value="HTH_XRE"/>
    <property type="match status" value="2"/>
</dbReference>
<dbReference type="Gene3D" id="1.25.40.10">
    <property type="entry name" value="Tetratricopeptide repeat domain"/>
    <property type="match status" value="1"/>
</dbReference>
<protein>
    <submittedName>
        <fullName evidence="3">Transcriptional regulator, XRE family</fullName>
    </submittedName>
</protein>
<evidence type="ECO:0000259" key="2">
    <source>
        <dbReference type="PROSITE" id="PS50943"/>
    </source>
</evidence>
<dbReference type="HOGENOM" id="CLU_004665_2_1_11"/>
<dbReference type="GO" id="GO:0043531">
    <property type="term" value="F:ADP binding"/>
    <property type="evidence" value="ECO:0007669"/>
    <property type="project" value="InterPro"/>
</dbReference>
<evidence type="ECO:0000256" key="1">
    <source>
        <dbReference type="SAM" id="MobiDB-lite"/>
    </source>
</evidence>
<dbReference type="PANTHER" id="PTHR47691">
    <property type="entry name" value="REGULATOR-RELATED"/>
    <property type="match status" value="1"/>
</dbReference>
<dbReference type="eggNOG" id="COG3903">
    <property type="taxonomic scope" value="Bacteria"/>
</dbReference>
<dbReference type="CDD" id="cd00093">
    <property type="entry name" value="HTH_XRE"/>
    <property type="match status" value="1"/>
</dbReference>
<evidence type="ECO:0000313" key="4">
    <source>
        <dbReference type="Proteomes" id="UP000000851"/>
    </source>
</evidence>
<sequence length="792" mass="84568">MCGSAGTVGGDVDANREIAAQLKSWRERRHLSQANLADRINVSRSHYTRLERGERPLHPVLADALDKALDTGGLFQNLREGSAADPSQHRSSDAASPGESSDRGPFVPFPNTVHFTGRADEVQAVCQTLTGQLGHPRAAGICVISGMPGIGKTALARCVAHLLADRFPDGCLCLDLQGFAPGVTPLTDFDALGLVLAMLGVPDEQIPAGRQARVVRYHREIAGRRLLLLLDDAVCAQQISCLMPPTAGCSVLVTSRNRLTALDDAHRVVLPVLPPEQAAELFCAVAEYRGGDQTSIDGILAACGGVPLALRIVAARCRPDSGLTPADLAARLAHPRSRLTHLADNERAVSDAFGASLDLLPSAQRRLFLLLGLHPAKPLSGWAAAALADIPAEQAERGLEELVGASLLEPRGHGRFRVHDLLAEFAASAVRRELPATEIWAATGRMLDAYAVTAEAADRLLTPYRHRLSATEGAATGSPPQTFEDDEHARSWLTDHLDTLSALCVLAATDGWDERSWQLAYSLRGVFFLGRHWRLWRATHEAALPAAVRAGNRIGTGMTLANLGFVLGETHDFEAAMTHLGAAVEVFRDIGDRHGEFTAQSHLAWIQHCTGDYREALAGQTAALEFRQAVGTPRNVAIIMRDMAATELALGKHGEARDHLQTAVAMFTELGLRLDLTMALNGLGELAVHEGDTLQADVHHYAALNAARRSGSVFEQARAHAGLGRCAVRRGRPARARHQLTRALRLYDTLGAGHVAAAVHAELAALDGAGISAARTRTPGTPSAPSAPGQTR</sequence>
<organism evidence="3 4">
    <name type="scientific">Catenulispora acidiphila (strain DSM 44928 / JCM 14897 / NBRC 102108 / NRRL B-24433 / ID139908)</name>
    <dbReference type="NCBI Taxonomy" id="479433"/>
    <lineage>
        <taxon>Bacteria</taxon>
        <taxon>Bacillati</taxon>
        <taxon>Actinomycetota</taxon>
        <taxon>Actinomycetes</taxon>
        <taxon>Catenulisporales</taxon>
        <taxon>Catenulisporaceae</taxon>
        <taxon>Catenulispora</taxon>
    </lineage>
</organism>
<dbReference type="InterPro" id="IPR011990">
    <property type="entry name" value="TPR-like_helical_dom_sf"/>
</dbReference>
<dbReference type="SUPFAM" id="SSF52540">
    <property type="entry name" value="P-loop containing nucleoside triphosphate hydrolases"/>
    <property type="match status" value="1"/>
</dbReference>
<dbReference type="InterPro" id="IPR019734">
    <property type="entry name" value="TPR_rpt"/>
</dbReference>
<dbReference type="Pfam" id="PF13424">
    <property type="entry name" value="TPR_12"/>
    <property type="match status" value="2"/>
</dbReference>
<dbReference type="OrthoDB" id="5521887at2"/>
<evidence type="ECO:0000313" key="3">
    <source>
        <dbReference type="EMBL" id="ACU69178.1"/>
    </source>
</evidence>
<dbReference type="PANTHER" id="PTHR47691:SF3">
    <property type="entry name" value="HTH-TYPE TRANSCRIPTIONAL REGULATOR RV0890C-RELATED"/>
    <property type="match status" value="1"/>
</dbReference>
<dbReference type="GO" id="GO:0003677">
    <property type="term" value="F:DNA binding"/>
    <property type="evidence" value="ECO:0007669"/>
    <property type="project" value="InterPro"/>
</dbReference>
<name>C7QJ36_CATAD</name>
<dbReference type="AlphaFoldDB" id="C7QJ36"/>
<dbReference type="SUPFAM" id="SSF48452">
    <property type="entry name" value="TPR-like"/>
    <property type="match status" value="2"/>
</dbReference>
<dbReference type="Gene3D" id="1.10.260.40">
    <property type="entry name" value="lambda repressor-like DNA-binding domains"/>
    <property type="match status" value="1"/>
</dbReference>
<gene>
    <name evidence="3" type="ordered locus">Caci_0225</name>
</gene>
<dbReference type="InParanoid" id="C7QJ36"/>
<dbReference type="PROSITE" id="PS50943">
    <property type="entry name" value="HTH_CROC1"/>
    <property type="match status" value="1"/>
</dbReference>
<dbReference type="PRINTS" id="PR00364">
    <property type="entry name" value="DISEASERSIST"/>
</dbReference>
<dbReference type="KEGG" id="cai:Caci_0225"/>
<dbReference type="Proteomes" id="UP000000851">
    <property type="component" value="Chromosome"/>
</dbReference>
<dbReference type="InterPro" id="IPR002182">
    <property type="entry name" value="NB-ARC"/>
</dbReference>
<dbReference type="SMART" id="SM00028">
    <property type="entry name" value="TPR"/>
    <property type="match status" value="5"/>
</dbReference>
<feature type="domain" description="HTH cro/C1-type" evidence="2">
    <location>
        <begin position="22"/>
        <end position="75"/>
    </location>
</feature>
<dbReference type="InterPro" id="IPR001387">
    <property type="entry name" value="Cro/C1-type_HTH"/>
</dbReference>
<dbReference type="STRING" id="479433.Caci_0225"/>
<proteinExistence type="predicted"/>
<keyword evidence="4" id="KW-1185">Reference proteome</keyword>
<accession>C7QJ36</accession>
<feature type="region of interest" description="Disordered" evidence="1">
    <location>
        <begin position="78"/>
        <end position="110"/>
    </location>
</feature>
<reference evidence="3 4" key="1">
    <citation type="journal article" date="2009" name="Stand. Genomic Sci.">
        <title>Complete genome sequence of Catenulispora acidiphila type strain (ID 139908).</title>
        <authorList>
            <person name="Copeland A."/>
            <person name="Lapidus A."/>
            <person name="Glavina Del Rio T."/>
            <person name="Nolan M."/>
            <person name="Lucas S."/>
            <person name="Chen F."/>
            <person name="Tice H."/>
            <person name="Cheng J.F."/>
            <person name="Bruce D."/>
            <person name="Goodwin L."/>
            <person name="Pitluck S."/>
            <person name="Mikhailova N."/>
            <person name="Pati A."/>
            <person name="Ivanova N."/>
            <person name="Mavromatis K."/>
            <person name="Chen A."/>
            <person name="Palaniappan K."/>
            <person name="Chain P."/>
            <person name="Land M."/>
            <person name="Hauser L."/>
            <person name="Chang Y.J."/>
            <person name="Jeffries C.D."/>
            <person name="Chertkov O."/>
            <person name="Brettin T."/>
            <person name="Detter J.C."/>
            <person name="Han C."/>
            <person name="Ali Z."/>
            <person name="Tindall B.J."/>
            <person name="Goker M."/>
            <person name="Bristow J."/>
            <person name="Eisen J.A."/>
            <person name="Markowitz V."/>
            <person name="Hugenholtz P."/>
            <person name="Kyrpides N.C."/>
            <person name="Klenk H.P."/>
        </authorList>
    </citation>
    <scope>NUCLEOTIDE SEQUENCE [LARGE SCALE GENOMIC DNA]</scope>
    <source>
        <strain evidence="4">DSM 44928 / JCM 14897 / NBRC 102108 / NRRL B-24433 / ID139908</strain>
    </source>
</reference>
<dbReference type="Pfam" id="PF13560">
    <property type="entry name" value="HTH_31"/>
    <property type="match status" value="1"/>
</dbReference>
<dbReference type="eggNOG" id="COG1396">
    <property type="taxonomic scope" value="Bacteria"/>
</dbReference>
<dbReference type="SUPFAM" id="SSF47413">
    <property type="entry name" value="lambda repressor-like DNA-binding domains"/>
    <property type="match status" value="1"/>
</dbReference>
<dbReference type="EMBL" id="CP001700">
    <property type="protein sequence ID" value="ACU69178.1"/>
    <property type="molecule type" value="Genomic_DNA"/>
</dbReference>
<dbReference type="Gene3D" id="3.40.50.300">
    <property type="entry name" value="P-loop containing nucleotide triphosphate hydrolases"/>
    <property type="match status" value="1"/>
</dbReference>
<dbReference type="Pfam" id="PF00931">
    <property type="entry name" value="NB-ARC"/>
    <property type="match status" value="1"/>
</dbReference>